<gene>
    <name evidence="8" type="ORF">L596_016584</name>
</gene>
<dbReference type="GO" id="GO:0032040">
    <property type="term" value="C:small-subunit processome"/>
    <property type="evidence" value="ECO:0007669"/>
    <property type="project" value="TreeGrafter"/>
</dbReference>
<evidence type="ECO:0008006" key="10">
    <source>
        <dbReference type="Google" id="ProtNLM"/>
    </source>
</evidence>
<keyword evidence="3" id="KW-0698">rRNA processing</keyword>
<dbReference type="GO" id="GO:0030515">
    <property type="term" value="F:snoRNA binding"/>
    <property type="evidence" value="ECO:0007669"/>
    <property type="project" value="InterPro"/>
</dbReference>
<dbReference type="InterPro" id="IPR013949">
    <property type="entry name" value="Utp6"/>
</dbReference>
<organism evidence="8 9">
    <name type="scientific">Steinernema carpocapsae</name>
    <name type="common">Entomopathogenic nematode</name>
    <dbReference type="NCBI Taxonomy" id="34508"/>
    <lineage>
        <taxon>Eukaryota</taxon>
        <taxon>Metazoa</taxon>
        <taxon>Ecdysozoa</taxon>
        <taxon>Nematoda</taxon>
        <taxon>Chromadorea</taxon>
        <taxon>Rhabditida</taxon>
        <taxon>Tylenchina</taxon>
        <taxon>Panagrolaimomorpha</taxon>
        <taxon>Strongyloidoidea</taxon>
        <taxon>Steinernematidae</taxon>
        <taxon>Steinernema</taxon>
    </lineage>
</organism>
<accession>A0A4U5NJG1</accession>
<evidence type="ECO:0000313" key="8">
    <source>
        <dbReference type="EMBL" id="TKR82913.1"/>
    </source>
</evidence>
<dbReference type="Gene3D" id="1.25.40.10">
    <property type="entry name" value="Tetratricopeptide repeat domain"/>
    <property type="match status" value="1"/>
</dbReference>
<dbReference type="SUPFAM" id="SSF48452">
    <property type="entry name" value="TPR-like"/>
    <property type="match status" value="1"/>
</dbReference>
<evidence type="ECO:0000313" key="9">
    <source>
        <dbReference type="Proteomes" id="UP000298663"/>
    </source>
</evidence>
<comment type="caution">
    <text evidence="8">The sequence shown here is derived from an EMBL/GenBank/DDBJ whole genome shotgun (WGS) entry which is preliminary data.</text>
</comment>
<proteinExistence type="inferred from homology"/>
<evidence type="ECO:0000259" key="6">
    <source>
        <dbReference type="Pfam" id="PF08640"/>
    </source>
</evidence>
<evidence type="ECO:0000256" key="5">
    <source>
        <dbReference type="ARBA" id="ARBA00023242"/>
    </source>
</evidence>
<comment type="similarity">
    <text evidence="2">Belongs to the UTP6 family.</text>
</comment>
<evidence type="ECO:0000256" key="4">
    <source>
        <dbReference type="ARBA" id="ARBA00022737"/>
    </source>
</evidence>
<evidence type="ECO:0000256" key="2">
    <source>
        <dbReference type="ARBA" id="ARBA00010734"/>
    </source>
</evidence>
<dbReference type="InterPro" id="IPR055347">
    <property type="entry name" value="UTP6_N"/>
</dbReference>
<dbReference type="PANTHER" id="PTHR23271:SF1">
    <property type="entry name" value="U3 SMALL NUCLEOLAR RNA-ASSOCIATED PROTEIN 6 HOMOLOG"/>
    <property type="match status" value="1"/>
</dbReference>
<name>A0A4U5NJG1_STECR</name>
<sequence>MAENVEQSLEKLLPLFEQLKSVKLLTTGEVSIFIKRCRRYDYRVTKMRKNPSDFLNYAEYLTEMLLLINKRRAMKNYRYKFEQIDAPLQRKVAEIYGRLCYRFPGRLDFFHEQVRFLKDHSMYGQLSRAYARVLQFHGKNVSLRVASARSEFFENNSPENARAQLQIGIRSNSRSVDLWANLYDIEINYVKRLFERRQLLIRKEDDEKSNPTTAAIKAELSAIQDAVFQFKLAEIVRDEALKALETVELQNEFLFKCWEFALKCGNVAIEHSEDLYKRLEQSKSEYFYMTKVYQAAEDEGGDVYSAYDESIGALPTEKMYRLYISYCLERINKNDPYASIRFGELLIAFEEKNFGTQEEFDKWLPVSSLDNQQKLTFTDKLLAKFPSSVVFWQIRLAHIVKQADQEDFSAHAADKKAVSVEVRKNLELFNVAQSKLRPEQLLPIWMLAIDYMLIVKPKKVDALFERAFLEAPSNISAALKSVRLRMIDSLNPHKPDVVRKEYRRLALKVPNSVRFHKDFVEMELARGAETNKLVVAEAYENCIAEFGTANVEVWIDYAKFAMKNKPELMAQLKTRAEVSLPSEQTNLFEAEWSLLMQSC</sequence>
<dbReference type="Proteomes" id="UP000298663">
    <property type="component" value="Unassembled WGS sequence"/>
</dbReference>
<dbReference type="PANTHER" id="PTHR23271">
    <property type="entry name" value="HEPATOCELLULAR CARCINOMA-ASSOCIATED ANTIGEN 66"/>
    <property type="match status" value="1"/>
</dbReference>
<dbReference type="GO" id="GO:0000462">
    <property type="term" value="P:maturation of SSU-rRNA from tricistronic rRNA transcript (SSU-rRNA, 5.8S rRNA, LSU-rRNA)"/>
    <property type="evidence" value="ECO:0007669"/>
    <property type="project" value="InterPro"/>
</dbReference>
<keyword evidence="4" id="KW-0677">Repeat</keyword>
<reference evidence="8 9" key="2">
    <citation type="journal article" date="2019" name="G3 (Bethesda)">
        <title>Hybrid Assembly of the Genome of the Entomopathogenic Nematode Steinernema carpocapsae Identifies the X-Chromosome.</title>
        <authorList>
            <person name="Serra L."/>
            <person name="Macchietto M."/>
            <person name="Macias-Munoz A."/>
            <person name="McGill C.J."/>
            <person name="Rodriguez I.M."/>
            <person name="Rodriguez B."/>
            <person name="Murad R."/>
            <person name="Mortazavi A."/>
        </authorList>
    </citation>
    <scope>NUCLEOTIDE SEQUENCE [LARGE SCALE GENOMIC DNA]</scope>
    <source>
        <strain evidence="8 9">ALL</strain>
    </source>
</reference>
<dbReference type="GO" id="GO:0034388">
    <property type="term" value="C:Pwp2p-containing subcomplex of 90S preribosome"/>
    <property type="evidence" value="ECO:0007669"/>
    <property type="project" value="TreeGrafter"/>
</dbReference>
<evidence type="ECO:0000256" key="1">
    <source>
        <dbReference type="ARBA" id="ARBA00004604"/>
    </source>
</evidence>
<feature type="domain" description="U3 small nucleolar RNA-associated protein 6 N-terminal" evidence="6">
    <location>
        <begin position="9"/>
        <end position="84"/>
    </location>
</feature>
<feature type="domain" description="U3 small nucleolar RNA-associated protein 6 homolog C-terminal" evidence="7">
    <location>
        <begin position="306"/>
        <end position="578"/>
    </location>
</feature>
<evidence type="ECO:0000259" key="7">
    <source>
        <dbReference type="Pfam" id="PF24892"/>
    </source>
</evidence>
<dbReference type="InterPro" id="IPR003107">
    <property type="entry name" value="HAT"/>
</dbReference>
<keyword evidence="5" id="KW-0539">Nucleus</keyword>
<protein>
    <recommendedName>
        <fullName evidence="10">U3 small nucleolar RNA-associated protein 6 homolog</fullName>
    </recommendedName>
</protein>
<dbReference type="InterPro" id="IPR056907">
    <property type="entry name" value="UTP6_C"/>
</dbReference>
<dbReference type="SMART" id="SM00386">
    <property type="entry name" value="HAT"/>
    <property type="match status" value="3"/>
</dbReference>
<comment type="subcellular location">
    <subcellularLocation>
        <location evidence="1">Nucleus</location>
        <location evidence="1">Nucleolus</location>
    </subcellularLocation>
</comment>
<dbReference type="Pfam" id="PF08640">
    <property type="entry name" value="U3_assoc_6"/>
    <property type="match status" value="1"/>
</dbReference>
<dbReference type="AlphaFoldDB" id="A0A4U5NJG1"/>
<evidence type="ECO:0000256" key="3">
    <source>
        <dbReference type="ARBA" id="ARBA00022552"/>
    </source>
</evidence>
<keyword evidence="9" id="KW-1185">Reference proteome</keyword>
<dbReference type="Pfam" id="PF24892">
    <property type="entry name" value="UTP6_C"/>
    <property type="match status" value="1"/>
</dbReference>
<dbReference type="InterPro" id="IPR011990">
    <property type="entry name" value="TPR-like_helical_dom_sf"/>
</dbReference>
<dbReference type="OrthoDB" id="28112at2759"/>
<reference evidence="8 9" key="1">
    <citation type="journal article" date="2015" name="Genome Biol.">
        <title>Comparative genomics of Steinernema reveals deeply conserved gene regulatory networks.</title>
        <authorList>
            <person name="Dillman A.R."/>
            <person name="Macchietto M."/>
            <person name="Porter C.F."/>
            <person name="Rogers A."/>
            <person name="Williams B."/>
            <person name="Antoshechkin I."/>
            <person name="Lee M.M."/>
            <person name="Goodwin Z."/>
            <person name="Lu X."/>
            <person name="Lewis E.E."/>
            <person name="Goodrich-Blair H."/>
            <person name="Stock S.P."/>
            <person name="Adams B.J."/>
            <person name="Sternberg P.W."/>
            <person name="Mortazavi A."/>
        </authorList>
    </citation>
    <scope>NUCLEOTIDE SEQUENCE [LARGE SCALE GENOMIC DNA]</scope>
    <source>
        <strain evidence="8 9">ALL</strain>
    </source>
</reference>
<dbReference type="STRING" id="34508.A0A4U5NJG1"/>
<dbReference type="EMBL" id="AZBU02000004">
    <property type="protein sequence ID" value="TKR82913.1"/>
    <property type="molecule type" value="Genomic_DNA"/>
</dbReference>